<dbReference type="RefSeq" id="WP_109327274.1">
    <property type="nucleotide sequence ID" value="NZ_CP029353.1"/>
</dbReference>
<dbReference type="InterPro" id="IPR005648">
    <property type="entry name" value="FlgD"/>
</dbReference>
<evidence type="ECO:0000313" key="9">
    <source>
        <dbReference type="Proteomes" id="UP000245629"/>
    </source>
</evidence>
<feature type="domain" description="FlgD/Vpr Ig-like" evidence="7">
    <location>
        <begin position="125"/>
        <end position="200"/>
    </location>
</feature>
<dbReference type="InterPro" id="IPR025965">
    <property type="entry name" value="FlgD/Vpr_Ig-like"/>
</dbReference>
<keyword evidence="8" id="KW-0966">Cell projection</keyword>
<accession>A0A2S2CQU4</accession>
<name>A0A2S2CQU4_9PROT</name>
<dbReference type="AlphaFoldDB" id="A0A2S2CQU4"/>
<evidence type="ECO:0000256" key="3">
    <source>
        <dbReference type="ARBA" id="ARBA00022795"/>
    </source>
</evidence>
<proteinExistence type="inferred from homology"/>
<dbReference type="Proteomes" id="UP000245629">
    <property type="component" value="Chromosome 2"/>
</dbReference>
<dbReference type="GO" id="GO:0044781">
    <property type="term" value="P:bacterial-type flagellum organization"/>
    <property type="evidence" value="ECO:0007669"/>
    <property type="project" value="UniProtKB-UniRule"/>
</dbReference>
<evidence type="ECO:0000259" key="7">
    <source>
        <dbReference type="Pfam" id="PF13860"/>
    </source>
</evidence>
<keyword evidence="8" id="KW-0282">Flagellum</keyword>
<comment type="function">
    <text evidence="4 5">Required for flagellar hook formation. May act as a scaffolding protein.</text>
</comment>
<dbReference type="Pfam" id="PF13860">
    <property type="entry name" value="FlgD_ig"/>
    <property type="match status" value="1"/>
</dbReference>
<evidence type="ECO:0000256" key="1">
    <source>
        <dbReference type="ARBA" id="ARBA00010577"/>
    </source>
</evidence>
<keyword evidence="3 5" id="KW-1005">Bacterial flagellum biogenesis</keyword>
<dbReference type="OrthoDB" id="9785233at2"/>
<keyword evidence="8" id="KW-0969">Cilium</keyword>
<dbReference type="Pfam" id="PF03963">
    <property type="entry name" value="FlgD"/>
    <property type="match status" value="1"/>
</dbReference>
<dbReference type="Gene3D" id="2.30.30.910">
    <property type="match status" value="1"/>
</dbReference>
<protein>
    <recommendedName>
        <fullName evidence="2 5">Basal-body rod modification protein FlgD</fullName>
    </recommendedName>
</protein>
<evidence type="ECO:0000313" key="8">
    <source>
        <dbReference type="EMBL" id="AWK86795.1"/>
    </source>
</evidence>
<evidence type="ECO:0000256" key="6">
    <source>
        <dbReference type="SAM" id="MobiDB-lite"/>
    </source>
</evidence>
<reference evidence="9" key="1">
    <citation type="submission" date="2018-05" db="EMBL/GenBank/DDBJ databases">
        <title>Azospirillum thermophila sp. nov., a novel isolated from hot spring.</title>
        <authorList>
            <person name="Zhao Z."/>
        </authorList>
    </citation>
    <scope>NUCLEOTIDE SEQUENCE [LARGE SCALE GENOMIC DNA]</scope>
    <source>
        <strain evidence="9">CFH 70021</strain>
    </source>
</reference>
<evidence type="ECO:0000256" key="4">
    <source>
        <dbReference type="ARBA" id="ARBA00024746"/>
    </source>
</evidence>
<evidence type="ECO:0000256" key="2">
    <source>
        <dbReference type="ARBA" id="ARBA00016013"/>
    </source>
</evidence>
<feature type="region of interest" description="Disordered" evidence="6">
    <location>
        <begin position="1"/>
        <end position="44"/>
    </location>
</feature>
<dbReference type="EMBL" id="CP029353">
    <property type="protein sequence ID" value="AWK86795.1"/>
    <property type="molecule type" value="Genomic_DNA"/>
</dbReference>
<keyword evidence="9" id="KW-1185">Reference proteome</keyword>
<dbReference type="Gene3D" id="2.60.40.4070">
    <property type="match status" value="1"/>
</dbReference>
<comment type="similarity">
    <text evidence="1 5">Belongs to the FlgD family.</text>
</comment>
<evidence type="ECO:0000256" key="5">
    <source>
        <dbReference type="RuleBase" id="RU362076"/>
    </source>
</evidence>
<gene>
    <name evidence="8" type="ORF">DEW08_11610</name>
</gene>
<dbReference type="KEGG" id="azz:DEW08_11610"/>
<sequence>MTTTITGSGQTTNTAANTSTKTNTTGAAKGTGSQTAEEAKTASATKGLGDNFETFLKMLTTQMKNQDPLKPMDTNEMTKQLVEFANVEQNIGTNSRLDKLLKLQGASTASTNLAYLGRMISYEGDQFDYAQGMTQAPLGYELETAAKSVRVDILDSAGRKVRSFPGEKTAGTKHIVNWDFKDDNGLPVPPGSYRLNIAPTGEKEDQIIKAKTYTFGTVAGVSQTKDGETTLTVGSTEVPLSKIMTVH</sequence>
<organism evidence="8 9">
    <name type="scientific">Azospirillum thermophilum</name>
    <dbReference type="NCBI Taxonomy" id="2202148"/>
    <lineage>
        <taxon>Bacteria</taxon>
        <taxon>Pseudomonadati</taxon>
        <taxon>Pseudomonadota</taxon>
        <taxon>Alphaproteobacteria</taxon>
        <taxon>Rhodospirillales</taxon>
        <taxon>Azospirillaceae</taxon>
        <taxon>Azospirillum</taxon>
    </lineage>
</organism>